<keyword evidence="1" id="KW-0812">Transmembrane</keyword>
<proteinExistence type="predicted"/>
<protein>
    <submittedName>
        <fullName evidence="2">Uncharacterized protein</fullName>
    </submittedName>
</protein>
<dbReference type="Proteomes" id="UP000030902">
    <property type="component" value="Chromosome"/>
</dbReference>
<sequence>MATMYISWYSYKAPSGVSRGLHALAIASAVWLLLFFAYFMVGESPVRPQYQKELMYIWYFVLSIAYATFYYKGCIKERERLQGRKSR</sequence>
<dbReference type="EMBL" id="CP007496">
    <property type="protein sequence ID" value="AJA06843.1"/>
    <property type="molecule type" value="Genomic_DNA"/>
</dbReference>
<name>A0A6S4GS91_9BACT</name>
<keyword evidence="1" id="KW-0472">Membrane</keyword>
<accession>A0A6S4GS91</accession>
<feature type="transmembrane region" description="Helical" evidence="1">
    <location>
        <begin position="56"/>
        <end position="75"/>
    </location>
</feature>
<feature type="transmembrane region" description="Helical" evidence="1">
    <location>
        <begin position="21"/>
        <end position="41"/>
    </location>
</feature>
<dbReference type="KEGG" id="sox:TM7x_02345"/>
<gene>
    <name evidence="2" type="ORF">TM7x_02345</name>
</gene>
<keyword evidence="3" id="KW-1185">Reference proteome</keyword>
<keyword evidence="1" id="KW-1133">Transmembrane helix</keyword>
<dbReference type="AlphaFoldDB" id="A0A6S4GS91"/>
<evidence type="ECO:0000313" key="2">
    <source>
        <dbReference type="EMBL" id="AJA06843.1"/>
    </source>
</evidence>
<evidence type="ECO:0000256" key="1">
    <source>
        <dbReference type="SAM" id="Phobius"/>
    </source>
</evidence>
<evidence type="ECO:0000313" key="3">
    <source>
        <dbReference type="Proteomes" id="UP000030902"/>
    </source>
</evidence>
<organism evidence="2 3">
    <name type="scientific">Candidatus Nanosynbacter lyticus</name>
    <dbReference type="NCBI Taxonomy" id="2093824"/>
    <lineage>
        <taxon>Bacteria</taxon>
        <taxon>Candidatus Saccharimonadota</taxon>
        <taxon>Candidatus Saccharimonadia</taxon>
        <taxon>Candidatus Nanosynbacterales</taxon>
        <taxon>Candidatus Nanosynbacteraceae</taxon>
        <taxon>Candidatus Nanosynbacter</taxon>
    </lineage>
</organism>
<reference evidence="2 3" key="1">
    <citation type="journal article" date="2015" name="Proc. Natl. Acad. Sci. U.S.A.">
        <title>Cultivation of a human-associated TM7 phylotype reveals a reduced genome and epibiotic parasitic lifestyle.</title>
        <authorList>
            <person name="He X."/>
            <person name="McLean J.S."/>
            <person name="Edlund A."/>
            <person name="Yooseph S."/>
            <person name="Hall A.P."/>
            <person name="Liu S.Y."/>
            <person name="Dorrestein P.C."/>
            <person name="Esquenazi E."/>
            <person name="Hunter R.C."/>
            <person name="Cheng G."/>
            <person name="Nelson K.E."/>
            <person name="Lux R."/>
            <person name="Shi W."/>
        </authorList>
    </citation>
    <scope>NUCLEOTIDE SEQUENCE [LARGE SCALE GENOMIC DNA]</scope>
    <source>
        <strain evidence="2 3">TM7x</strain>
    </source>
</reference>